<feature type="transmembrane region" description="Helical" evidence="7">
    <location>
        <begin position="133"/>
        <end position="152"/>
    </location>
</feature>
<comment type="subcellular location">
    <subcellularLocation>
        <location evidence="1 7">Cell membrane</location>
        <topology evidence="1 7">Multi-pass membrane protein</topology>
    </subcellularLocation>
</comment>
<keyword evidence="4 7" id="KW-0812">Transmembrane</keyword>
<evidence type="ECO:0000256" key="3">
    <source>
        <dbReference type="ARBA" id="ARBA00022475"/>
    </source>
</evidence>
<feature type="domain" description="ABC transmembrane type-1" evidence="8">
    <location>
        <begin position="56"/>
        <end position="260"/>
    </location>
</feature>
<feature type="transmembrane region" description="Helical" evidence="7">
    <location>
        <begin position="54"/>
        <end position="82"/>
    </location>
</feature>
<evidence type="ECO:0000259" key="8">
    <source>
        <dbReference type="PROSITE" id="PS50928"/>
    </source>
</evidence>
<dbReference type="GO" id="GO:0055085">
    <property type="term" value="P:transmembrane transport"/>
    <property type="evidence" value="ECO:0007669"/>
    <property type="project" value="InterPro"/>
</dbReference>
<keyword evidence="6 7" id="KW-0472">Membrane</keyword>
<dbReference type="Gene3D" id="1.10.3720.10">
    <property type="entry name" value="MetI-like"/>
    <property type="match status" value="1"/>
</dbReference>
<proteinExistence type="inferred from homology"/>
<feature type="transmembrane region" description="Helical" evidence="7">
    <location>
        <begin position="241"/>
        <end position="263"/>
    </location>
</feature>
<dbReference type="PANTHER" id="PTHR30183:SF3">
    <property type="entry name" value="MOLYBDENUM TRANSPORT SYSTEM PERMEASE PROTEIN MODB"/>
    <property type="match status" value="1"/>
</dbReference>
<dbReference type="SUPFAM" id="SSF161098">
    <property type="entry name" value="MetI-like"/>
    <property type="match status" value="1"/>
</dbReference>
<evidence type="ECO:0000256" key="7">
    <source>
        <dbReference type="RuleBase" id="RU363032"/>
    </source>
</evidence>
<evidence type="ECO:0000313" key="9">
    <source>
        <dbReference type="EMBL" id="PKK90419.1"/>
    </source>
</evidence>
<evidence type="ECO:0000256" key="2">
    <source>
        <dbReference type="ARBA" id="ARBA00022448"/>
    </source>
</evidence>
<organism evidence="9 10">
    <name type="scientific">Candidatus Wallbacteria bacterium HGW-Wallbacteria-1</name>
    <dbReference type="NCBI Taxonomy" id="2013854"/>
    <lineage>
        <taxon>Bacteria</taxon>
        <taxon>Candidatus Walliibacteriota</taxon>
    </lineage>
</organism>
<evidence type="ECO:0000256" key="4">
    <source>
        <dbReference type="ARBA" id="ARBA00022692"/>
    </source>
</evidence>
<reference evidence="9 10" key="1">
    <citation type="journal article" date="2017" name="ISME J.">
        <title>Potential for microbial H2 and metal transformations associated with novel bacteria and archaea in deep terrestrial subsurface sediments.</title>
        <authorList>
            <person name="Hernsdorf A.W."/>
            <person name="Amano Y."/>
            <person name="Miyakawa K."/>
            <person name="Ise K."/>
            <person name="Suzuki Y."/>
            <person name="Anantharaman K."/>
            <person name="Probst A."/>
            <person name="Burstein D."/>
            <person name="Thomas B.C."/>
            <person name="Banfield J.F."/>
        </authorList>
    </citation>
    <scope>NUCLEOTIDE SEQUENCE [LARGE SCALE GENOMIC DNA]</scope>
    <source>
        <strain evidence="9">HGW-Wallbacteria-1</strain>
    </source>
</reference>
<sequence length="275" mass="29898">MIKVSPGETPFRISLWSIWIFYTLAILLLLGGLFTDREIGSMIPGPDDMEEVYAALWLTSWTSAWVLALSLLLGLPTAYMLATRQFRGKVLVESIIDVPMALPPVVCGVAVLFALSPTSPLGAFVTARGIPVLFHPIGIILVQTFIAAPYLVRHAREAFASVPNRYLQAARVAGASEGRVFFRVCIPLCLRQIGAGALTAWARAIGEFGATLLIVGAMPFKTQTMAISLYVNGFMAAKKDVMFFMAFLFVILSIAVMALLKLLTSNSRSAHEQEA</sequence>
<dbReference type="PANTHER" id="PTHR30183">
    <property type="entry name" value="MOLYBDENUM TRANSPORT SYSTEM PERMEASE PROTEIN MODB"/>
    <property type="match status" value="1"/>
</dbReference>
<accession>A0A2N1PQ07</accession>
<name>A0A2N1PQ07_9BACT</name>
<keyword evidence="5 7" id="KW-1133">Transmembrane helix</keyword>
<evidence type="ECO:0000256" key="1">
    <source>
        <dbReference type="ARBA" id="ARBA00004651"/>
    </source>
</evidence>
<dbReference type="GO" id="GO:0005886">
    <property type="term" value="C:plasma membrane"/>
    <property type="evidence" value="ECO:0007669"/>
    <property type="project" value="UniProtKB-SubCell"/>
</dbReference>
<dbReference type="Pfam" id="PF00528">
    <property type="entry name" value="BPD_transp_1"/>
    <property type="match status" value="1"/>
</dbReference>
<feature type="transmembrane region" description="Helical" evidence="7">
    <location>
        <begin position="12"/>
        <end position="34"/>
    </location>
</feature>
<feature type="transmembrane region" description="Helical" evidence="7">
    <location>
        <begin position="94"/>
        <end position="113"/>
    </location>
</feature>
<dbReference type="EMBL" id="PGXC01000005">
    <property type="protein sequence ID" value="PKK90419.1"/>
    <property type="molecule type" value="Genomic_DNA"/>
</dbReference>
<keyword evidence="3" id="KW-1003">Cell membrane</keyword>
<dbReference type="InterPro" id="IPR000515">
    <property type="entry name" value="MetI-like"/>
</dbReference>
<dbReference type="CDD" id="cd06261">
    <property type="entry name" value="TM_PBP2"/>
    <property type="match status" value="1"/>
</dbReference>
<feature type="transmembrane region" description="Helical" evidence="7">
    <location>
        <begin position="200"/>
        <end position="221"/>
    </location>
</feature>
<dbReference type="Proteomes" id="UP000233256">
    <property type="component" value="Unassembled WGS sequence"/>
</dbReference>
<evidence type="ECO:0000256" key="5">
    <source>
        <dbReference type="ARBA" id="ARBA00022989"/>
    </source>
</evidence>
<evidence type="ECO:0000256" key="6">
    <source>
        <dbReference type="ARBA" id="ARBA00023136"/>
    </source>
</evidence>
<protein>
    <submittedName>
        <fullName evidence="9">Molybdate ABC transporter permease subunit</fullName>
    </submittedName>
</protein>
<dbReference type="AlphaFoldDB" id="A0A2N1PQ07"/>
<keyword evidence="2 7" id="KW-0813">Transport</keyword>
<evidence type="ECO:0000313" key="10">
    <source>
        <dbReference type="Proteomes" id="UP000233256"/>
    </source>
</evidence>
<comment type="caution">
    <text evidence="9">The sequence shown here is derived from an EMBL/GenBank/DDBJ whole genome shotgun (WGS) entry which is preliminary data.</text>
</comment>
<gene>
    <name evidence="9" type="ORF">CVV64_08625</name>
</gene>
<comment type="similarity">
    <text evidence="7">Belongs to the binding-protein-dependent transport system permease family.</text>
</comment>
<dbReference type="InterPro" id="IPR035906">
    <property type="entry name" value="MetI-like_sf"/>
</dbReference>
<dbReference type="PROSITE" id="PS50928">
    <property type="entry name" value="ABC_TM1"/>
    <property type="match status" value="1"/>
</dbReference>